<evidence type="ECO:0000313" key="2">
    <source>
        <dbReference type="Proteomes" id="UP000612282"/>
    </source>
</evidence>
<name>A0ABQ3X174_9ACTN</name>
<evidence type="ECO:0000313" key="1">
    <source>
        <dbReference type="EMBL" id="GID52284.1"/>
    </source>
</evidence>
<dbReference type="Proteomes" id="UP000612282">
    <property type="component" value="Unassembled WGS sequence"/>
</dbReference>
<evidence type="ECO:0008006" key="3">
    <source>
        <dbReference type="Google" id="ProtNLM"/>
    </source>
</evidence>
<dbReference type="EMBL" id="BOMG01000014">
    <property type="protein sequence ID" value="GID52284.1"/>
    <property type="molecule type" value="Genomic_DNA"/>
</dbReference>
<keyword evidence="2" id="KW-1185">Reference proteome</keyword>
<reference evidence="1 2" key="1">
    <citation type="submission" date="2021-01" db="EMBL/GenBank/DDBJ databases">
        <title>Whole genome shotgun sequence of Actinoplanes couchii NBRC 106145.</title>
        <authorList>
            <person name="Komaki H."/>
            <person name="Tamura T."/>
        </authorList>
    </citation>
    <scope>NUCLEOTIDE SEQUENCE [LARGE SCALE GENOMIC DNA]</scope>
    <source>
        <strain evidence="1 2">NBRC 106145</strain>
    </source>
</reference>
<gene>
    <name evidence="1" type="ORF">Aco03nite_006880</name>
</gene>
<protein>
    <recommendedName>
        <fullName evidence="3">MarR family transcriptional regulator</fullName>
    </recommendedName>
</protein>
<organism evidence="1 2">
    <name type="scientific">Actinoplanes couchii</name>
    <dbReference type="NCBI Taxonomy" id="403638"/>
    <lineage>
        <taxon>Bacteria</taxon>
        <taxon>Bacillati</taxon>
        <taxon>Actinomycetota</taxon>
        <taxon>Actinomycetes</taxon>
        <taxon>Micromonosporales</taxon>
        <taxon>Micromonosporaceae</taxon>
        <taxon>Actinoplanes</taxon>
    </lineage>
</organism>
<accession>A0ABQ3X174</accession>
<comment type="caution">
    <text evidence="1">The sequence shown here is derived from an EMBL/GenBank/DDBJ whole genome shotgun (WGS) entry which is preliminary data.</text>
</comment>
<proteinExistence type="predicted"/>
<dbReference type="RefSeq" id="WP_203793094.1">
    <property type="nucleotide sequence ID" value="NZ_BAAAQE010000054.1"/>
</dbReference>
<sequence length="227" mass="25031">MIEVKLSVPERALLFILMARNAELSNPQIEKEYAPGLKLTGKNREKLLDAKLIECRKGPRNAYFFTLADGGWRWCRDELRNRKVPAGSGSAGQALYAIFAGLDGFLDRTGQGVPQLFGGLPLTPGADTNPAPATSTRITADEVVKRIRRGYRTVAPSPGAWARLADVRRELGDLDRAEVDGVLRLMVQLPGVRIEEETNQKTLTAEDRAAAVRIGNNEQHLLSIEDR</sequence>